<evidence type="ECO:0000256" key="3">
    <source>
        <dbReference type="ARBA" id="ARBA00023319"/>
    </source>
</evidence>
<keyword evidence="3" id="KW-0393">Immunoglobulin domain</keyword>
<feature type="region of interest" description="Disordered" evidence="4">
    <location>
        <begin position="445"/>
        <end position="470"/>
    </location>
</feature>
<dbReference type="SUPFAM" id="SSF48726">
    <property type="entry name" value="Immunoglobulin"/>
    <property type="match status" value="10"/>
</dbReference>
<dbReference type="InterPro" id="IPR036179">
    <property type="entry name" value="Ig-like_dom_sf"/>
</dbReference>
<feature type="domain" description="Ig-like" evidence="5">
    <location>
        <begin position="1235"/>
        <end position="1321"/>
    </location>
</feature>
<dbReference type="PROSITE" id="PS50835">
    <property type="entry name" value="IG_LIKE"/>
    <property type="match status" value="6"/>
</dbReference>
<feature type="domain" description="Ig-like" evidence="5">
    <location>
        <begin position="1113"/>
        <end position="1209"/>
    </location>
</feature>
<reference evidence="7" key="1">
    <citation type="submission" date="2016-04" db="UniProtKB">
        <authorList>
            <consortium name="WormBaseParasite"/>
        </authorList>
    </citation>
    <scope>IDENTIFICATION</scope>
</reference>
<dbReference type="CDD" id="cd00096">
    <property type="entry name" value="Ig"/>
    <property type="match status" value="3"/>
</dbReference>
<feature type="domain" description="Ig-like" evidence="5">
    <location>
        <begin position="1001"/>
        <end position="1090"/>
    </location>
</feature>
<dbReference type="STRING" id="451379.A0A0N5AEP3"/>
<keyword evidence="6" id="KW-1185">Reference proteome</keyword>
<evidence type="ECO:0000256" key="4">
    <source>
        <dbReference type="SAM" id="MobiDB-lite"/>
    </source>
</evidence>
<name>A0A0N5AEP3_9BILA</name>
<feature type="compositionally biased region" description="Polar residues" evidence="4">
    <location>
        <begin position="445"/>
        <end position="459"/>
    </location>
</feature>
<dbReference type="WBParaSite" id="SMUV_0000270901-mRNA-1">
    <property type="protein sequence ID" value="SMUV_0000270901-mRNA-1"/>
    <property type="gene ID" value="SMUV_0000270901"/>
</dbReference>
<dbReference type="GO" id="GO:0019899">
    <property type="term" value="F:enzyme binding"/>
    <property type="evidence" value="ECO:0007669"/>
    <property type="project" value="UniProtKB-ARBA"/>
</dbReference>
<feature type="domain" description="Ig-like" evidence="5">
    <location>
        <begin position="2029"/>
        <end position="2123"/>
    </location>
</feature>
<dbReference type="InterPro" id="IPR013783">
    <property type="entry name" value="Ig-like_fold"/>
</dbReference>
<evidence type="ECO:0000256" key="2">
    <source>
        <dbReference type="ARBA" id="ARBA00022490"/>
    </source>
</evidence>
<dbReference type="FunFam" id="2.60.40.10:FF:000425">
    <property type="entry name" value="Myosin light chain kinase"/>
    <property type="match status" value="1"/>
</dbReference>
<dbReference type="Proteomes" id="UP000046393">
    <property type="component" value="Unplaced"/>
</dbReference>
<dbReference type="Pfam" id="PF07679">
    <property type="entry name" value="I-set"/>
    <property type="match status" value="7"/>
</dbReference>
<dbReference type="FunFam" id="2.60.40.10:FF:000107">
    <property type="entry name" value="Myosin, light chain kinase a"/>
    <property type="match status" value="1"/>
</dbReference>
<keyword evidence="2" id="KW-0963">Cytoplasm</keyword>
<dbReference type="InterPro" id="IPR007110">
    <property type="entry name" value="Ig-like_dom"/>
</dbReference>
<evidence type="ECO:0000313" key="6">
    <source>
        <dbReference type="Proteomes" id="UP000046393"/>
    </source>
</evidence>
<protein>
    <submittedName>
        <fullName evidence="7">Ig-like domain-containing protein</fullName>
    </submittedName>
</protein>
<feature type="domain" description="Ig-like" evidence="5">
    <location>
        <begin position="111"/>
        <end position="199"/>
    </location>
</feature>
<dbReference type="GO" id="GO:0060298">
    <property type="term" value="P:positive regulation of sarcomere organization"/>
    <property type="evidence" value="ECO:0007669"/>
    <property type="project" value="UniProtKB-ARBA"/>
</dbReference>
<dbReference type="SMART" id="SM00409">
    <property type="entry name" value="IG"/>
    <property type="match status" value="8"/>
</dbReference>
<dbReference type="GO" id="GO:0045989">
    <property type="term" value="P:positive regulation of striated muscle contraction"/>
    <property type="evidence" value="ECO:0007669"/>
    <property type="project" value="UniProtKB-ARBA"/>
</dbReference>
<evidence type="ECO:0000313" key="7">
    <source>
        <dbReference type="WBParaSite" id="SMUV_0000270901-mRNA-1"/>
    </source>
</evidence>
<accession>A0A0N5AEP3</accession>
<sequence>MITVTIKKHLECLRTNIESELIYCSMESEEEEKQWTSVKTIKKSEMEQGSMQRLHVGETTSFTTNRESVFHRNVETLEERHLIKSTGVGNKAYSEEHSSSEIKSYTMAQPPKFIQVIKAFRVLATDTLTLVVEVASNPPAIFEWYCNDRPIKQDRFRYKIRHGINITTLTVEHPEQGVYKCTATNPAGVSTTYGYVTVSGKFEAQTLLYCDCIAEAPRYKTWTEQKSMTVTEEFEAIVEEGVEVVRIGSQPKFVTQVPNLTLKPGTEAVIDVEVSAFPPANFKWFVNGIAVHEAAGNFITYYPTPNRCVARFPFPRSGEYTVVAENSHGTDESIGYIKIIKEVIDYLRPPIPRESVRHHMQATELSPQKVVAEKSSDTRFESSSRASSITKYTSIYEQGSYSQRSASLPRSVRREKTFDFLQERMLHESNKGISGSTSMINSTLKETSSLSIGDRGQSSSRDEYRAQSESVRYIPQKPSFRNSIPRDISLSSNEKLIINVDVDAVPQAEIKWNLNGFELKSSETVSIHNERNHSALVIMPPVKEGTYTVSAVNEFGIEVLKTKVTRIDKFTGSSNTVAPARIAQQGQKATEITKNTVAVTTAEDEWLTVSSEDFYRSTESLETKTQFKEKYVTESDKREPRWETDTRQQRVTNGIPRQPKIVECPVKQIHIEKGKPLELRARIDANPPVLKSSRHVIIDEPLYNETRLVVMNPNSGYYRMTATNNLGSCSSTTRVVTTTVDENEAAAYLMSQKTVKSEREQQPKFTLTRKVVTETEENLPTAPKLVEKLPAVIRIKEGAPLSLTATVQAHPPAKFTWLFNNFELKQSNVVTIEDVRPNVSRVALLHPASGKYEAIAHNNLGRTSTFTKVYVERKTENTDVTNICQTTNADSPKPPVFTKLLPPEMVIQRNKSEFTLSVSYVSRLPITYQWFENGSLLLNTEKHQMTCENNRVSLIVRKRIIKPTVYEVKVTNSAGSVFSQTYVYEAEEKPVVVKKNKVGAPKFEKILKSIDVAKGSKIEIKVKLDSSSKPSKFRWFLNGLDLRTVQDCTIKDTEYESSLTISNVTLSTTGELCVVAKNQYGSALCAADVSLLKEETKFDVVQTPQSKTDEKPPRIVEPLRSQMFTEGDLNGTPLCIRCKIEAVPKASVVWKKDGVNVEEWGFRRDMSTRINSDGMVTLNIPNCVMTDSGIYQCCVQNIYGSAETAAYIGVEEGLRKEEEEEFRETTVQELVLLKPTFIQGMRVTAVRNEAKLVCQASNCQAIVRWLKDGIELHNSDKYTISSLPDGTQSLQIHSISVADIGLYVCRLENEIGTVETEANLKLEKSDSQTEVQEELLVEEQSDELIGSIPQLEYTKKTYTDVSTKIVKMEETDSTESYSKVAELNKAEEQYKLLVKVADIVARKLVANIVIEEAVREAVRRIDEEFLSEETETILYHQPILERHLPPKFKNDFQFCTMDAKNTVELVAEVTGVPRPTTNWYFGNEELTNNRRTKITNFEDRSTLQIKNISKADEGVYRCEASNVAGKSVFTCNLPGTSDFHVLRKISQPLKSTEAEMMSQIEIRRPRELFETLAVIFEPQMKKSGYVCKASTSEVQDDSVIVTPERICSYLNETVESYARLSAEIERDIDLNINIEKQEPHFTNVVKIYCTEDAHVCLFDKTPHLTRYEEVLQASNIEIVEKQRKEVGSFERINVTLILDGECESESSMAVIPLSQFTCNTASIFALQTIDIQRNVLHEFEDSVFSAKSERSAYVESFTEVRRPAPAFVHKITILEPEIVKLEMNLNAPKRSTENIITFDVQLHQNNTFENASAIRTSKSAQQATVYQKLFILEEPSKVIEEHITLNIKKSWFLVRKEVTTRGDVLCNTVTEIWKTPQSDEAFIVLNVVPKEFQRLSCWASESRDETMMTLVQLKKPSEIASQTATVNVESCFYDYLFLNVVRIGEPETIEYGDIVEKIVFYEEEKSDTSAFIEVEALSPDKAYGLNVTLSNPRSADARLWISTVEETRIMQTSASESSSLSNGTLLQAPYFVKKLEDVSVMLGETYQFKCIVTGVPAPDVKWYVDGDEIQNTEWKNGRIVKLFSAYETVYEDGVCILRIKQIILEDEGEYACEARNEAGKAFTKCFLNTNRKEFLERKRKLLKYSNYLSIRMSIKRCVFEKTAEAVEEISMRLKLHKKQAEAEDVVYMGFDGIQWIVVRNFNTDGQDLVTLKHFCLVEDMRYLTLSDVPRLSKFTVKKKGDEFSKLDEKILEESNDEITFFTMVNKKCPEESIRYCWPMFDSEVIISSFLAASKHECLEGDSTIPSI</sequence>
<evidence type="ECO:0000259" key="5">
    <source>
        <dbReference type="PROSITE" id="PS50835"/>
    </source>
</evidence>
<organism evidence="6 7">
    <name type="scientific">Syphacia muris</name>
    <dbReference type="NCBI Taxonomy" id="451379"/>
    <lineage>
        <taxon>Eukaryota</taxon>
        <taxon>Metazoa</taxon>
        <taxon>Ecdysozoa</taxon>
        <taxon>Nematoda</taxon>
        <taxon>Chromadorea</taxon>
        <taxon>Rhabditida</taxon>
        <taxon>Spirurina</taxon>
        <taxon>Oxyuridomorpha</taxon>
        <taxon>Oxyuroidea</taxon>
        <taxon>Oxyuridae</taxon>
        <taxon>Syphacia</taxon>
    </lineage>
</organism>
<dbReference type="Gene3D" id="2.60.40.10">
    <property type="entry name" value="Immunoglobulins"/>
    <property type="match status" value="10"/>
</dbReference>
<evidence type="ECO:0000256" key="1">
    <source>
        <dbReference type="ARBA" id="ARBA00004496"/>
    </source>
</evidence>
<dbReference type="InterPro" id="IPR013098">
    <property type="entry name" value="Ig_I-set"/>
</dbReference>
<dbReference type="GO" id="GO:0031672">
    <property type="term" value="C:A band"/>
    <property type="evidence" value="ECO:0007669"/>
    <property type="project" value="UniProtKB-ARBA"/>
</dbReference>
<dbReference type="GO" id="GO:0040017">
    <property type="term" value="P:positive regulation of locomotion"/>
    <property type="evidence" value="ECO:0007669"/>
    <property type="project" value="UniProtKB-ARBA"/>
</dbReference>
<dbReference type="InterPro" id="IPR003598">
    <property type="entry name" value="Ig_sub2"/>
</dbReference>
<feature type="domain" description="Ig-like" evidence="5">
    <location>
        <begin position="1446"/>
        <end position="1529"/>
    </location>
</feature>
<dbReference type="GO" id="GO:0004674">
    <property type="term" value="F:protein serine/threonine kinase activity"/>
    <property type="evidence" value="ECO:0007669"/>
    <property type="project" value="UniProtKB-KW"/>
</dbReference>
<dbReference type="InterPro" id="IPR003599">
    <property type="entry name" value="Ig_sub"/>
</dbReference>
<dbReference type="PANTHER" id="PTHR47633">
    <property type="entry name" value="IMMUNOGLOBULIN"/>
    <property type="match status" value="1"/>
</dbReference>
<comment type="subcellular location">
    <subcellularLocation>
        <location evidence="1">Cytoplasm</location>
    </subcellularLocation>
</comment>
<dbReference type="SMART" id="SM00408">
    <property type="entry name" value="IGc2"/>
    <property type="match status" value="5"/>
</dbReference>
<proteinExistence type="predicted"/>